<evidence type="ECO:0000259" key="4">
    <source>
        <dbReference type="Pfam" id="PF00535"/>
    </source>
</evidence>
<dbReference type="CDD" id="cd00761">
    <property type="entry name" value="Glyco_tranf_GTA_type"/>
    <property type="match status" value="1"/>
</dbReference>
<accession>A0A261EW54</accession>
<feature type="region of interest" description="Disordered" evidence="3">
    <location>
        <begin position="435"/>
        <end position="513"/>
    </location>
</feature>
<dbReference type="Gene3D" id="3.90.550.10">
    <property type="entry name" value="Spore Coat Polysaccharide Biosynthesis Protein SpsA, Chain A"/>
    <property type="match status" value="1"/>
</dbReference>
<protein>
    <submittedName>
        <fullName evidence="5">Glycosyltransferase</fullName>
    </submittedName>
</protein>
<feature type="domain" description="Glycosyltransferase 2-like" evidence="4">
    <location>
        <begin position="7"/>
        <end position="173"/>
    </location>
</feature>
<dbReference type="SUPFAM" id="SSF46785">
    <property type="entry name" value="Winged helix' DNA-binding domain"/>
    <property type="match status" value="1"/>
</dbReference>
<feature type="compositionally biased region" description="Basic and acidic residues" evidence="3">
    <location>
        <begin position="435"/>
        <end position="475"/>
    </location>
</feature>
<evidence type="ECO:0000313" key="5">
    <source>
        <dbReference type="EMBL" id="OZG51104.1"/>
    </source>
</evidence>
<dbReference type="OrthoDB" id="3226099at2"/>
<dbReference type="Proteomes" id="UP000216725">
    <property type="component" value="Unassembled WGS sequence"/>
</dbReference>
<feature type="compositionally biased region" description="Low complexity" evidence="3">
    <location>
        <begin position="495"/>
        <end position="506"/>
    </location>
</feature>
<keyword evidence="1" id="KW-0328">Glycosyltransferase</keyword>
<dbReference type="InterPro" id="IPR036388">
    <property type="entry name" value="WH-like_DNA-bd_sf"/>
</dbReference>
<dbReference type="InterPro" id="IPR029044">
    <property type="entry name" value="Nucleotide-diphossugar_trans"/>
</dbReference>
<dbReference type="GO" id="GO:0016757">
    <property type="term" value="F:glycosyltransferase activity"/>
    <property type="evidence" value="ECO:0007669"/>
    <property type="project" value="UniProtKB-KW"/>
</dbReference>
<reference evidence="5 6" key="1">
    <citation type="journal article" date="2017" name="BMC Genomics">
        <title>Comparative genomic and phylogenomic analyses of the Bifidobacteriaceae family.</title>
        <authorList>
            <person name="Lugli G.A."/>
            <person name="Milani C."/>
            <person name="Turroni F."/>
            <person name="Duranti S."/>
            <person name="Mancabelli L."/>
            <person name="Mangifesta M."/>
            <person name="Ferrario C."/>
            <person name="Modesto M."/>
            <person name="Mattarelli P."/>
            <person name="Jiri K."/>
            <person name="van Sinderen D."/>
            <person name="Ventura M."/>
        </authorList>
    </citation>
    <scope>NUCLEOTIDE SEQUENCE [LARGE SCALE GENOMIC DNA]</scope>
    <source>
        <strain evidence="5 6">DSM 24742</strain>
    </source>
</reference>
<gene>
    <name evidence="5" type="ORF">PSRA_1281</name>
</gene>
<organism evidence="5 6">
    <name type="scientific">Pseudoscardovia radai</name>
    <dbReference type="NCBI Taxonomy" id="987066"/>
    <lineage>
        <taxon>Bacteria</taxon>
        <taxon>Bacillati</taxon>
        <taxon>Actinomycetota</taxon>
        <taxon>Actinomycetes</taxon>
        <taxon>Bifidobacteriales</taxon>
        <taxon>Bifidobacteriaceae</taxon>
        <taxon>Pseudoscardovia</taxon>
    </lineage>
</organism>
<keyword evidence="2 5" id="KW-0808">Transferase</keyword>
<dbReference type="AlphaFoldDB" id="A0A261EW54"/>
<evidence type="ECO:0000256" key="2">
    <source>
        <dbReference type="ARBA" id="ARBA00022679"/>
    </source>
</evidence>
<proteinExistence type="predicted"/>
<dbReference type="PANTHER" id="PTHR22916">
    <property type="entry name" value="GLYCOSYLTRANSFERASE"/>
    <property type="match status" value="1"/>
</dbReference>
<evidence type="ECO:0000256" key="3">
    <source>
        <dbReference type="SAM" id="MobiDB-lite"/>
    </source>
</evidence>
<dbReference type="SUPFAM" id="SSF53448">
    <property type="entry name" value="Nucleotide-diphospho-sugar transferases"/>
    <property type="match status" value="1"/>
</dbReference>
<dbReference type="Pfam" id="PF00535">
    <property type="entry name" value="Glycos_transf_2"/>
    <property type="match status" value="1"/>
</dbReference>
<dbReference type="InterPro" id="IPR036390">
    <property type="entry name" value="WH_DNA-bd_sf"/>
</dbReference>
<keyword evidence="6" id="KW-1185">Reference proteome</keyword>
<name>A0A261EW54_9BIFI</name>
<comment type="caution">
    <text evidence="5">The sequence shown here is derived from an EMBL/GenBank/DDBJ whole genome shotgun (WGS) entry which is preliminary data.</text>
</comment>
<dbReference type="PANTHER" id="PTHR22916:SF51">
    <property type="entry name" value="GLYCOSYLTRANSFERASE EPSH-RELATED"/>
    <property type="match status" value="1"/>
</dbReference>
<dbReference type="EMBL" id="MWWR01000011">
    <property type="protein sequence ID" value="OZG51104.1"/>
    <property type="molecule type" value="Genomic_DNA"/>
</dbReference>
<dbReference type="Gene3D" id="1.10.10.10">
    <property type="entry name" value="Winged helix-like DNA-binding domain superfamily/Winged helix DNA-binding domain"/>
    <property type="match status" value="1"/>
</dbReference>
<evidence type="ECO:0000313" key="6">
    <source>
        <dbReference type="Proteomes" id="UP000216725"/>
    </source>
</evidence>
<sequence>MQQPNVSIIVPVYNAEKGIRRCVDSILGQEYRDVEVLLVDDGSTDSSPAILDAYAAADPRVTVWHRRNSGVSATRNFALGQAHGRWIQFLDADDWITEDATKLLVRAGEENGADMVIADFYRVVGDDVAVKGQMAQRQTLMTREEYADEMMKSPADFYYGVIWNKLYRRDIIESYQVRMDERLDWCEDFIFNLEYVLHARTVFPLHSPIYYYVKTEGSLVSRNDVSDTVRMKRTVLQYYRDFYKDVFDEDEYKRRRADVYRYLVSFATDDAAISVMPGTMKLGDERVLAYVPDGMEANPFLGTYYAVRILERYLDRVAEQTDLPLRQVRILAYLHYGRGSVDMTALSDFIGQPRPATMLDLQRLDMGGWIDVTWISANEPSVEFTEKGRRVAFAIDHARDDFQSLFALDDTAWRHVYDVMADALGRTTKALVRSTKDAERQEEAERKAAKREAKQAAKIAKQEAKAAAKAARLEARQSAGQEEGSAEPMREPTDAVDAVDATDATVRGTGAML</sequence>
<dbReference type="InterPro" id="IPR001173">
    <property type="entry name" value="Glyco_trans_2-like"/>
</dbReference>
<dbReference type="RefSeq" id="WP_158216351.1">
    <property type="nucleotide sequence ID" value="NZ_MWWR01000011.1"/>
</dbReference>
<evidence type="ECO:0000256" key="1">
    <source>
        <dbReference type="ARBA" id="ARBA00022676"/>
    </source>
</evidence>